<dbReference type="GO" id="GO:0003908">
    <property type="term" value="F:methylated-DNA-[protein]-cysteine S-methyltransferase activity"/>
    <property type="evidence" value="ECO:0007669"/>
    <property type="project" value="UniProtKB-EC"/>
</dbReference>
<sequence length="105" mass="11381">MESGFFQQVYEIVQKIPVGCVATYGQIARLCGNPRASRAVGYALHVNPLPGKIPCHRVVNRFGGLAPAFAFGGADVQRNLLTAEGVSFSDEYTVALDKHLWDPFG</sequence>
<comment type="catalytic activity">
    <reaction evidence="6">
        <text>a 6-O-methyl-2'-deoxyguanosine in DNA + L-cysteinyl-[protein] = S-methyl-L-cysteinyl-[protein] + a 2'-deoxyguanosine in DNA</text>
        <dbReference type="Rhea" id="RHEA:24000"/>
        <dbReference type="Rhea" id="RHEA-COMP:10131"/>
        <dbReference type="Rhea" id="RHEA-COMP:10132"/>
        <dbReference type="Rhea" id="RHEA-COMP:11367"/>
        <dbReference type="Rhea" id="RHEA-COMP:11368"/>
        <dbReference type="ChEBI" id="CHEBI:29950"/>
        <dbReference type="ChEBI" id="CHEBI:82612"/>
        <dbReference type="ChEBI" id="CHEBI:85445"/>
        <dbReference type="ChEBI" id="CHEBI:85448"/>
        <dbReference type="EC" id="2.1.1.63"/>
    </reaction>
</comment>
<comment type="catalytic activity">
    <reaction evidence="1">
        <text>a 4-O-methyl-thymidine in DNA + L-cysteinyl-[protein] = a thymidine in DNA + S-methyl-L-cysteinyl-[protein]</text>
        <dbReference type="Rhea" id="RHEA:53428"/>
        <dbReference type="Rhea" id="RHEA-COMP:10131"/>
        <dbReference type="Rhea" id="RHEA-COMP:10132"/>
        <dbReference type="Rhea" id="RHEA-COMP:13555"/>
        <dbReference type="Rhea" id="RHEA-COMP:13556"/>
        <dbReference type="ChEBI" id="CHEBI:29950"/>
        <dbReference type="ChEBI" id="CHEBI:82612"/>
        <dbReference type="ChEBI" id="CHEBI:137386"/>
        <dbReference type="ChEBI" id="CHEBI:137387"/>
        <dbReference type="EC" id="2.1.1.63"/>
    </reaction>
</comment>
<dbReference type="EMBL" id="SDOZ01000002">
    <property type="protein sequence ID" value="RXZ60914.1"/>
    <property type="molecule type" value="Genomic_DNA"/>
</dbReference>
<dbReference type="RefSeq" id="WP_129223064.1">
    <property type="nucleotide sequence ID" value="NZ_SDOZ01000002.1"/>
</dbReference>
<dbReference type="InterPro" id="IPR052520">
    <property type="entry name" value="ATL_DNA_repair"/>
</dbReference>
<dbReference type="InterPro" id="IPR036217">
    <property type="entry name" value="MethylDNA_cys_MeTrfase_DNAb"/>
</dbReference>
<protein>
    <submittedName>
        <fullName evidence="8">MGMT family protein</fullName>
    </submittedName>
</protein>
<dbReference type="PANTHER" id="PTHR42942:SF1">
    <property type="entry name" value="ALKYLTRANSFERASE-LIKE PROTEIN 1"/>
    <property type="match status" value="1"/>
</dbReference>
<evidence type="ECO:0000256" key="4">
    <source>
        <dbReference type="ARBA" id="ARBA00022763"/>
    </source>
</evidence>
<evidence type="ECO:0000256" key="5">
    <source>
        <dbReference type="ARBA" id="ARBA00023204"/>
    </source>
</evidence>
<dbReference type="PROSITE" id="PS00374">
    <property type="entry name" value="MGMT"/>
    <property type="match status" value="1"/>
</dbReference>
<dbReference type="InterPro" id="IPR014048">
    <property type="entry name" value="MethylDNA_cys_MeTrfase_DNA-bd"/>
</dbReference>
<dbReference type="NCBIfam" id="TIGR00589">
    <property type="entry name" value="ogt"/>
    <property type="match status" value="1"/>
</dbReference>
<dbReference type="Proteomes" id="UP000291269">
    <property type="component" value="Unassembled WGS sequence"/>
</dbReference>
<dbReference type="Pfam" id="PF01035">
    <property type="entry name" value="DNA_binding_1"/>
    <property type="match status" value="1"/>
</dbReference>
<comment type="caution">
    <text evidence="8">The sequence shown here is derived from an EMBL/GenBank/DDBJ whole genome shotgun (WGS) entry which is preliminary data.</text>
</comment>
<dbReference type="GO" id="GO:0006281">
    <property type="term" value="P:DNA repair"/>
    <property type="evidence" value="ECO:0007669"/>
    <property type="project" value="UniProtKB-KW"/>
</dbReference>
<reference evidence="8 9" key="1">
    <citation type="journal article" date="2019" name="Gut">
        <title>Antibiotics-induced monodominance of a novel gut bacterial order.</title>
        <authorList>
            <person name="Hildebrand F."/>
            <person name="Moitinho-Silva L."/>
            <person name="Blasche S."/>
            <person name="Jahn M.T."/>
            <person name="Gossmann T.I."/>
            <person name="Heuerta-Cepas J."/>
            <person name="Hercog R."/>
            <person name="Luetge M."/>
            <person name="Bahram M."/>
            <person name="Pryszlak A."/>
            <person name="Alves R.J."/>
            <person name="Waszak S.M."/>
            <person name="Zhu A."/>
            <person name="Ye L."/>
            <person name="Costea P.I."/>
            <person name="Aalvink S."/>
            <person name="Belzer C."/>
            <person name="Forslund S.K."/>
            <person name="Sunagawa S."/>
            <person name="Hentschel U."/>
            <person name="Merten C."/>
            <person name="Patil K.R."/>
            <person name="Benes V."/>
            <person name="Bork P."/>
        </authorList>
    </citation>
    <scope>NUCLEOTIDE SEQUENCE [LARGE SCALE GENOMIC DNA]</scope>
    <source>
        <strain evidence="8 9">HDS1380</strain>
    </source>
</reference>
<dbReference type="SUPFAM" id="SSF46767">
    <property type="entry name" value="Methylated DNA-protein cysteine methyltransferase, C-terminal domain"/>
    <property type="match status" value="1"/>
</dbReference>
<dbReference type="CDD" id="cd06445">
    <property type="entry name" value="ATase"/>
    <property type="match status" value="1"/>
</dbReference>
<dbReference type="Gene3D" id="1.10.10.10">
    <property type="entry name" value="Winged helix-like DNA-binding domain superfamily/Winged helix DNA-binding domain"/>
    <property type="match status" value="1"/>
</dbReference>
<organism evidence="8 9">
    <name type="scientific">Candidatus Borkfalkia ceftriaxoniphila</name>
    <dbReference type="NCBI Taxonomy" id="2508949"/>
    <lineage>
        <taxon>Bacteria</taxon>
        <taxon>Bacillati</taxon>
        <taxon>Bacillota</taxon>
        <taxon>Clostridia</taxon>
        <taxon>Christensenellales</taxon>
        <taxon>Christensenellaceae</taxon>
        <taxon>Candidatus Borkfalkia</taxon>
    </lineage>
</organism>
<keyword evidence="2" id="KW-0489">Methyltransferase</keyword>
<evidence type="ECO:0000259" key="7">
    <source>
        <dbReference type="Pfam" id="PF01035"/>
    </source>
</evidence>
<accession>A0A4Q2K886</accession>
<gene>
    <name evidence="8" type="ORF">ESZ91_00570</name>
</gene>
<dbReference type="AlphaFoldDB" id="A0A4Q2K886"/>
<keyword evidence="5" id="KW-0234">DNA repair</keyword>
<evidence type="ECO:0000256" key="6">
    <source>
        <dbReference type="ARBA" id="ARBA00049348"/>
    </source>
</evidence>
<keyword evidence="3" id="KW-0808">Transferase</keyword>
<keyword evidence="4" id="KW-0227">DNA damage</keyword>
<evidence type="ECO:0000256" key="1">
    <source>
        <dbReference type="ARBA" id="ARBA00001286"/>
    </source>
</evidence>
<dbReference type="PANTHER" id="PTHR42942">
    <property type="entry name" value="6-O-METHYLGUANINE DNA METHYLTRANSFERASE"/>
    <property type="match status" value="1"/>
</dbReference>
<evidence type="ECO:0000256" key="3">
    <source>
        <dbReference type="ARBA" id="ARBA00022679"/>
    </source>
</evidence>
<proteinExistence type="predicted"/>
<feature type="domain" description="Methylated-DNA-[protein]-cysteine S-methyltransferase DNA binding" evidence="7">
    <location>
        <begin position="5"/>
        <end position="86"/>
    </location>
</feature>
<evidence type="ECO:0000313" key="8">
    <source>
        <dbReference type="EMBL" id="RXZ60914.1"/>
    </source>
</evidence>
<keyword evidence="9" id="KW-1185">Reference proteome</keyword>
<dbReference type="InterPro" id="IPR001497">
    <property type="entry name" value="MethylDNA_cys_MeTrfase_AS"/>
</dbReference>
<evidence type="ECO:0000256" key="2">
    <source>
        <dbReference type="ARBA" id="ARBA00022603"/>
    </source>
</evidence>
<dbReference type="GO" id="GO:0032259">
    <property type="term" value="P:methylation"/>
    <property type="evidence" value="ECO:0007669"/>
    <property type="project" value="UniProtKB-KW"/>
</dbReference>
<dbReference type="InterPro" id="IPR036388">
    <property type="entry name" value="WH-like_DNA-bd_sf"/>
</dbReference>
<dbReference type="OrthoDB" id="9789813at2"/>
<evidence type="ECO:0000313" key="9">
    <source>
        <dbReference type="Proteomes" id="UP000291269"/>
    </source>
</evidence>
<name>A0A4Q2K886_9FIRM</name>